<accession>A0A9Y2IKU9</accession>
<name>A0A9Y2IKU9_9PSEU</name>
<proteinExistence type="predicted"/>
<protein>
    <submittedName>
        <fullName evidence="2">Methyltransferase domain-containing protein</fullName>
    </submittedName>
</protein>
<organism evidence="2 3">
    <name type="scientific">Amycolatopsis carbonis</name>
    <dbReference type="NCBI Taxonomy" id="715471"/>
    <lineage>
        <taxon>Bacteria</taxon>
        <taxon>Bacillati</taxon>
        <taxon>Actinomycetota</taxon>
        <taxon>Actinomycetes</taxon>
        <taxon>Pseudonocardiales</taxon>
        <taxon>Pseudonocardiaceae</taxon>
        <taxon>Amycolatopsis</taxon>
    </lineage>
</organism>
<dbReference type="InterPro" id="IPR041698">
    <property type="entry name" value="Methyltransf_25"/>
</dbReference>
<dbReference type="EMBL" id="CP127294">
    <property type="protein sequence ID" value="WIX80871.1"/>
    <property type="molecule type" value="Genomic_DNA"/>
</dbReference>
<dbReference type="AlphaFoldDB" id="A0A9Y2IKU9"/>
<keyword evidence="3" id="KW-1185">Reference proteome</keyword>
<evidence type="ECO:0000259" key="1">
    <source>
        <dbReference type="Pfam" id="PF13649"/>
    </source>
</evidence>
<feature type="domain" description="Methyltransferase" evidence="1">
    <location>
        <begin position="35"/>
        <end position="121"/>
    </location>
</feature>
<dbReference type="KEGG" id="acab:QRX50_08950"/>
<evidence type="ECO:0000313" key="2">
    <source>
        <dbReference type="EMBL" id="WIX80871.1"/>
    </source>
</evidence>
<dbReference type="Pfam" id="PF13649">
    <property type="entry name" value="Methyltransf_25"/>
    <property type="match status" value="1"/>
</dbReference>
<gene>
    <name evidence="2" type="ORF">QRX50_08950</name>
</gene>
<keyword evidence="2" id="KW-0489">Methyltransferase</keyword>
<dbReference type="SUPFAM" id="SSF53335">
    <property type="entry name" value="S-adenosyl-L-methionine-dependent methyltransferases"/>
    <property type="match status" value="1"/>
</dbReference>
<dbReference type="RefSeq" id="WP_285971486.1">
    <property type="nucleotide sequence ID" value="NZ_CP127294.1"/>
</dbReference>
<evidence type="ECO:0000313" key="3">
    <source>
        <dbReference type="Proteomes" id="UP001236014"/>
    </source>
</evidence>
<dbReference type="GO" id="GO:0032259">
    <property type="term" value="P:methylation"/>
    <property type="evidence" value="ECO:0007669"/>
    <property type="project" value="UniProtKB-KW"/>
</dbReference>
<dbReference type="InterPro" id="IPR029063">
    <property type="entry name" value="SAM-dependent_MTases_sf"/>
</dbReference>
<dbReference type="GO" id="GO:0008168">
    <property type="term" value="F:methyltransferase activity"/>
    <property type="evidence" value="ECO:0007669"/>
    <property type="project" value="UniProtKB-KW"/>
</dbReference>
<sequence>MTTTPDGCSVDLYLRLPAAGEPEIVHGAGPAAASILELGSGCGRVTHPLLELGHAVVAVDESPEMLAHVRGAETVSARIGDLRLDREFDVVLLGSHLVNTADPAECHALLAAARRHLAPGGRLLVEWHPPEWFDHVTDGPGGLLGDIAVSLHDVVREGDLLSATVRYRAAERVWHQEFTCRRLGFPELSEALTSADLTFGEWLTVDRDWFSARGVADQVPI</sequence>
<keyword evidence="2" id="KW-0808">Transferase</keyword>
<dbReference type="Proteomes" id="UP001236014">
    <property type="component" value="Chromosome"/>
</dbReference>
<dbReference type="PANTHER" id="PTHR42912:SF80">
    <property type="entry name" value="METHYLTRANSFERASE DOMAIN-CONTAINING PROTEIN"/>
    <property type="match status" value="1"/>
</dbReference>
<dbReference type="PANTHER" id="PTHR42912">
    <property type="entry name" value="METHYLTRANSFERASE"/>
    <property type="match status" value="1"/>
</dbReference>
<dbReference type="InterPro" id="IPR050508">
    <property type="entry name" value="Methyltransf_Superfamily"/>
</dbReference>
<dbReference type="Gene3D" id="3.40.50.150">
    <property type="entry name" value="Vaccinia Virus protein VP39"/>
    <property type="match status" value="1"/>
</dbReference>
<dbReference type="CDD" id="cd02440">
    <property type="entry name" value="AdoMet_MTases"/>
    <property type="match status" value="1"/>
</dbReference>
<reference evidence="2 3" key="1">
    <citation type="submission" date="2023-06" db="EMBL/GenBank/DDBJ databases">
        <authorList>
            <person name="Oyuntsetseg B."/>
            <person name="Kim S.B."/>
        </authorList>
    </citation>
    <scope>NUCLEOTIDE SEQUENCE [LARGE SCALE GENOMIC DNA]</scope>
    <source>
        <strain evidence="2 3">2-15</strain>
    </source>
</reference>